<dbReference type="PRINTS" id="PR00081">
    <property type="entry name" value="GDHRDH"/>
</dbReference>
<dbReference type="PANTHER" id="PTHR43976:SF16">
    <property type="entry name" value="SHORT-CHAIN DEHYDROGENASE_REDUCTASE FAMILY PROTEIN"/>
    <property type="match status" value="1"/>
</dbReference>
<dbReference type="GO" id="GO:0016491">
    <property type="term" value="F:oxidoreductase activity"/>
    <property type="evidence" value="ECO:0007669"/>
    <property type="project" value="UniProtKB-KW"/>
</dbReference>
<dbReference type="InterPro" id="IPR057326">
    <property type="entry name" value="KR_dom"/>
</dbReference>
<proteinExistence type="inferred from homology"/>
<dbReference type="RefSeq" id="WP_188690792.1">
    <property type="nucleotide sequence ID" value="NZ_BMIR01000004.1"/>
</dbReference>
<dbReference type="Proteomes" id="UP000628775">
    <property type="component" value="Unassembled WGS sequence"/>
</dbReference>
<dbReference type="NCBIfam" id="NF004824">
    <property type="entry name" value="PRK06180.1"/>
    <property type="match status" value="1"/>
</dbReference>
<evidence type="ECO:0000259" key="4">
    <source>
        <dbReference type="SMART" id="SM00822"/>
    </source>
</evidence>
<evidence type="ECO:0000313" key="5">
    <source>
        <dbReference type="EMBL" id="GGE35225.1"/>
    </source>
</evidence>
<dbReference type="Pfam" id="PF00106">
    <property type="entry name" value="adh_short"/>
    <property type="match status" value="1"/>
</dbReference>
<keyword evidence="2" id="KW-0560">Oxidoreductase</keyword>
<comment type="caution">
    <text evidence="5">The sequence shown here is derived from an EMBL/GenBank/DDBJ whole genome shotgun (WGS) entry which is preliminary data.</text>
</comment>
<dbReference type="InterPro" id="IPR036291">
    <property type="entry name" value="NAD(P)-bd_dom_sf"/>
</dbReference>
<reference evidence="5" key="2">
    <citation type="submission" date="2020-09" db="EMBL/GenBank/DDBJ databases">
        <authorList>
            <person name="Sun Q."/>
            <person name="Zhou Y."/>
        </authorList>
    </citation>
    <scope>NUCLEOTIDE SEQUENCE</scope>
    <source>
        <strain evidence="5">CGMCC 1.15371</strain>
    </source>
</reference>
<feature type="domain" description="Ketoreductase" evidence="4">
    <location>
        <begin position="5"/>
        <end position="190"/>
    </location>
</feature>
<dbReference type="CDD" id="cd05374">
    <property type="entry name" value="17beta-HSD-like_SDR_c"/>
    <property type="match status" value="1"/>
</dbReference>
<protein>
    <submittedName>
        <fullName evidence="5">Short-chain dehydrogenase/reductase</fullName>
    </submittedName>
</protein>
<gene>
    <name evidence="5" type="ORF">GCM10011391_12420</name>
</gene>
<evidence type="ECO:0000256" key="2">
    <source>
        <dbReference type="ARBA" id="ARBA00023002"/>
    </source>
</evidence>
<dbReference type="InterPro" id="IPR051911">
    <property type="entry name" value="SDR_oxidoreductase"/>
</dbReference>
<evidence type="ECO:0000313" key="6">
    <source>
        <dbReference type="Proteomes" id="UP000628775"/>
    </source>
</evidence>
<dbReference type="AlphaFoldDB" id="A0A8J2VNB0"/>
<reference evidence="5" key="1">
    <citation type="journal article" date="2014" name="Int. J. Syst. Evol. Microbiol.">
        <title>Complete genome sequence of Corynebacterium casei LMG S-19264T (=DSM 44701T), isolated from a smear-ripened cheese.</title>
        <authorList>
            <consortium name="US DOE Joint Genome Institute (JGI-PGF)"/>
            <person name="Walter F."/>
            <person name="Albersmeier A."/>
            <person name="Kalinowski J."/>
            <person name="Ruckert C."/>
        </authorList>
    </citation>
    <scope>NUCLEOTIDE SEQUENCE</scope>
    <source>
        <strain evidence="5">CGMCC 1.15371</strain>
    </source>
</reference>
<sequence>MTKQKVWFITGSSRGLGRHIVEAALEKGDFVMATARKEEALSDLVRQYGSRIRTFSLDVTNEQEVVTTVKKAAALYGRLDVVVNNAGYGDIAAVEDVTMEDFRAQIDTNFYGAVYVSKAVTPILRQQASGHIIQISSLGGRIASPGLAAYQSAKWALGGFSEALAQEVAPFGVKVTIIEPGGMRTDWAGSSMTIPPISAPYEETVGVFAKMVRKGSGHQPSDPAKIARLIVQLTESDEVPLRLLIGKDAVQYAAASAQQRVKEDNQWRHLSESVAFDTEES</sequence>
<dbReference type="EMBL" id="BMIR01000004">
    <property type="protein sequence ID" value="GGE35225.1"/>
    <property type="molecule type" value="Genomic_DNA"/>
</dbReference>
<evidence type="ECO:0000256" key="3">
    <source>
        <dbReference type="RuleBase" id="RU000363"/>
    </source>
</evidence>
<accession>A0A8J2VNB0</accession>
<dbReference type="NCBIfam" id="NF006114">
    <property type="entry name" value="PRK08263.1"/>
    <property type="match status" value="1"/>
</dbReference>
<dbReference type="SUPFAM" id="SSF51735">
    <property type="entry name" value="NAD(P)-binding Rossmann-fold domains"/>
    <property type="match status" value="1"/>
</dbReference>
<keyword evidence="6" id="KW-1185">Reference proteome</keyword>
<name>A0A8J2VNB0_9BACL</name>
<evidence type="ECO:0000256" key="1">
    <source>
        <dbReference type="ARBA" id="ARBA00006484"/>
    </source>
</evidence>
<dbReference type="InterPro" id="IPR002347">
    <property type="entry name" value="SDR_fam"/>
</dbReference>
<dbReference type="PRINTS" id="PR00080">
    <property type="entry name" value="SDRFAMILY"/>
</dbReference>
<organism evidence="5 6">
    <name type="scientific">Pullulanibacillus camelliae</name>
    <dbReference type="NCBI Taxonomy" id="1707096"/>
    <lineage>
        <taxon>Bacteria</taxon>
        <taxon>Bacillati</taxon>
        <taxon>Bacillota</taxon>
        <taxon>Bacilli</taxon>
        <taxon>Bacillales</taxon>
        <taxon>Sporolactobacillaceae</taxon>
        <taxon>Pullulanibacillus</taxon>
    </lineage>
</organism>
<dbReference type="SMART" id="SM00822">
    <property type="entry name" value="PKS_KR"/>
    <property type="match status" value="1"/>
</dbReference>
<dbReference type="Gene3D" id="3.40.50.720">
    <property type="entry name" value="NAD(P)-binding Rossmann-like Domain"/>
    <property type="match status" value="1"/>
</dbReference>
<comment type="similarity">
    <text evidence="1 3">Belongs to the short-chain dehydrogenases/reductases (SDR) family.</text>
</comment>
<dbReference type="PANTHER" id="PTHR43976">
    <property type="entry name" value="SHORT CHAIN DEHYDROGENASE"/>
    <property type="match status" value="1"/>
</dbReference>